<dbReference type="InterPro" id="IPR056908">
    <property type="entry name" value="Gp80-like"/>
</dbReference>
<proteinExistence type="predicted"/>
<dbReference type="Pfam" id="PF23140">
    <property type="entry name" value="Gp80"/>
    <property type="match status" value="1"/>
</dbReference>
<name>A0A0F9VHF7_9ZZZZ</name>
<evidence type="ECO:0000313" key="1">
    <source>
        <dbReference type="EMBL" id="KKN65233.1"/>
    </source>
</evidence>
<sequence>MNDARRHGGYNGLKLTGRFKIIVRDKNGKVLETRTGKNLVTDDAEELVAKLLDINGAETAPNYIAFGTGTNGAQKSDTQLGTEISSSRVEVTSTVQTNNTLQLLWPTLTWAAGSQTFTELGIFNASVAGVLFSRMLTQPLSITNGVELDISWTLTISGVD</sequence>
<dbReference type="EMBL" id="LAZR01000531">
    <property type="protein sequence ID" value="KKN65233.1"/>
    <property type="molecule type" value="Genomic_DNA"/>
</dbReference>
<organism evidence="1">
    <name type="scientific">marine sediment metagenome</name>
    <dbReference type="NCBI Taxonomy" id="412755"/>
    <lineage>
        <taxon>unclassified sequences</taxon>
        <taxon>metagenomes</taxon>
        <taxon>ecological metagenomes</taxon>
    </lineage>
</organism>
<reference evidence="1" key="1">
    <citation type="journal article" date="2015" name="Nature">
        <title>Complex archaea that bridge the gap between prokaryotes and eukaryotes.</title>
        <authorList>
            <person name="Spang A."/>
            <person name="Saw J.H."/>
            <person name="Jorgensen S.L."/>
            <person name="Zaremba-Niedzwiedzka K."/>
            <person name="Martijn J."/>
            <person name="Lind A.E."/>
            <person name="van Eijk R."/>
            <person name="Schleper C."/>
            <person name="Guy L."/>
            <person name="Ettema T.J."/>
        </authorList>
    </citation>
    <scope>NUCLEOTIDE SEQUENCE</scope>
</reference>
<dbReference type="AlphaFoldDB" id="A0A0F9VHF7"/>
<accession>A0A0F9VHF7</accession>
<comment type="caution">
    <text evidence="1">The sequence shown here is derived from an EMBL/GenBank/DDBJ whole genome shotgun (WGS) entry which is preliminary data.</text>
</comment>
<gene>
    <name evidence="1" type="ORF">LCGC14_0484090</name>
</gene>
<protein>
    <submittedName>
        <fullName evidence="1">Uncharacterized protein</fullName>
    </submittedName>
</protein>